<protein>
    <submittedName>
        <fullName evidence="1">Uncharacterized protein</fullName>
    </submittedName>
</protein>
<dbReference type="AlphaFoldDB" id="A0A096C0N9"/>
<evidence type="ECO:0000313" key="1">
    <source>
        <dbReference type="EMBL" id="KGF48582.1"/>
    </source>
</evidence>
<reference evidence="1 2" key="1">
    <citation type="submission" date="2014-07" db="EMBL/GenBank/DDBJ databases">
        <authorList>
            <person name="McCorrison J."/>
            <person name="Sanka R."/>
            <person name="Torralba M."/>
            <person name="Gillis M."/>
            <person name="Haft D.H."/>
            <person name="Methe B."/>
            <person name="Sutton G."/>
            <person name="Nelson K.E."/>
        </authorList>
    </citation>
    <scope>NUCLEOTIDE SEQUENCE [LARGE SCALE GENOMIC DNA]</scope>
    <source>
        <strain evidence="1 2">DNF00882</strain>
    </source>
</reference>
<sequence length="217" mass="25402">MAIHQLWSDEYWLLLLQVYFKKPVGLKPTFARSMVELSLELHISPRVLSEKLKELIERGTPTLESLWKKYGDNPKKLKKEAKRIREMKGFGQAETFYEGVETNETFEKDFLPINDAKDLNNVILIMVLDLYFQLTPITMVEETPEVKELAHLVGITSKRVVEILEIFQFCDPYLNNSDLMISPILLPCQMIWDRYGTKDPNILSQLATELQEYFKRL</sequence>
<proteinExistence type="predicted"/>
<evidence type="ECO:0000313" key="2">
    <source>
        <dbReference type="Proteomes" id="UP000029538"/>
    </source>
</evidence>
<dbReference type="Proteomes" id="UP000029538">
    <property type="component" value="Unassembled WGS sequence"/>
</dbReference>
<dbReference type="EMBL" id="JRNR01000086">
    <property type="protein sequence ID" value="KGF48582.1"/>
    <property type="molecule type" value="Genomic_DNA"/>
</dbReference>
<name>A0A096C0N9_9BACT</name>
<gene>
    <name evidence="1" type="ORF">HMPREF0654_08660</name>
</gene>
<organism evidence="1 2">
    <name type="scientific">Prevotella disiens DNF00882</name>
    <dbReference type="NCBI Taxonomy" id="1401075"/>
    <lineage>
        <taxon>Bacteria</taxon>
        <taxon>Pseudomonadati</taxon>
        <taxon>Bacteroidota</taxon>
        <taxon>Bacteroidia</taxon>
        <taxon>Bacteroidales</taxon>
        <taxon>Prevotellaceae</taxon>
        <taxon>Prevotella</taxon>
    </lineage>
</organism>
<accession>A0A096C0N9</accession>
<comment type="caution">
    <text evidence="1">The sequence shown here is derived from an EMBL/GenBank/DDBJ whole genome shotgun (WGS) entry which is preliminary data.</text>
</comment>
<dbReference type="RefSeq" id="WP_021669172.1">
    <property type="nucleotide sequence ID" value="NZ_JRNR01000086.1"/>
</dbReference>
<dbReference type="GeneID" id="91081423"/>